<evidence type="ECO:0000256" key="1">
    <source>
        <dbReference type="SAM" id="SignalP"/>
    </source>
</evidence>
<organism evidence="2 3">
    <name type="scientific">Bacillus bingmayongensis</name>
    <dbReference type="NCBI Taxonomy" id="1150157"/>
    <lineage>
        <taxon>Bacteria</taxon>
        <taxon>Bacillati</taxon>
        <taxon>Bacillota</taxon>
        <taxon>Bacilli</taxon>
        <taxon>Bacillales</taxon>
        <taxon>Bacillaceae</taxon>
        <taxon>Bacillus</taxon>
    </lineage>
</organism>
<feature type="signal peptide" evidence="1">
    <location>
        <begin position="1"/>
        <end position="21"/>
    </location>
</feature>
<name>A0ABU5K516_9BACI</name>
<reference evidence="3" key="1">
    <citation type="submission" date="2023-11" db="EMBL/GenBank/DDBJ databases">
        <title>Genome Sequence of Bacillus pseudomycoides stain BUPM19.</title>
        <authorList>
            <person name="Farhat A."/>
        </authorList>
    </citation>
    <scope>NUCLEOTIDE SEQUENCE [LARGE SCALE GENOMIC DNA]</scope>
    <source>
        <strain evidence="3">BUPM19</strain>
    </source>
</reference>
<evidence type="ECO:0000313" key="2">
    <source>
        <dbReference type="EMBL" id="MDZ5610735.1"/>
    </source>
</evidence>
<feature type="chain" id="PRO_5046433556" description="DUF1433 domain-containing protein" evidence="1">
    <location>
        <begin position="22"/>
        <end position="98"/>
    </location>
</feature>
<keyword evidence="3" id="KW-1185">Reference proteome</keyword>
<accession>A0ABU5K516</accession>
<evidence type="ECO:0000313" key="3">
    <source>
        <dbReference type="Proteomes" id="UP001291930"/>
    </source>
</evidence>
<keyword evidence="1" id="KW-0732">Signal</keyword>
<feature type="non-terminal residue" evidence="2">
    <location>
        <position position="98"/>
    </location>
</feature>
<dbReference type="EMBL" id="JAXOVW010000228">
    <property type="protein sequence ID" value="MDZ5610735.1"/>
    <property type="molecule type" value="Genomic_DNA"/>
</dbReference>
<comment type="caution">
    <text evidence="2">The sequence shown here is derived from an EMBL/GenBank/DDBJ whole genome shotgun (WGS) entry which is preliminary data.</text>
</comment>
<dbReference type="Proteomes" id="UP001291930">
    <property type="component" value="Unassembled WGS sequence"/>
</dbReference>
<protein>
    <recommendedName>
        <fullName evidence="4">DUF1433 domain-containing protein</fullName>
    </recommendedName>
</protein>
<evidence type="ECO:0008006" key="4">
    <source>
        <dbReference type="Google" id="ProtNLM"/>
    </source>
</evidence>
<sequence>MTKIKIMWSLLVLLLPLTSCDISDKEIEKKAQAYAKSYYGISVKLNQVETHGDGKNLFGPETRTAYVKQLENPNLEFQLKVDGQISPKVTNDNYKLKK</sequence>
<gene>
    <name evidence="2" type="ORF">U2I54_28060</name>
</gene>
<proteinExistence type="predicted"/>